<protein>
    <submittedName>
        <fullName evidence="1">Uncharacterized protein</fullName>
    </submittedName>
</protein>
<name>A0A0F9QU46_9ZZZZ</name>
<dbReference type="EMBL" id="LAZR01003591">
    <property type="protein sequence ID" value="KKN16671.1"/>
    <property type="molecule type" value="Genomic_DNA"/>
</dbReference>
<gene>
    <name evidence="1" type="ORF">LCGC14_0973530</name>
</gene>
<proteinExistence type="predicted"/>
<evidence type="ECO:0000313" key="1">
    <source>
        <dbReference type="EMBL" id="KKN16671.1"/>
    </source>
</evidence>
<organism evidence="1">
    <name type="scientific">marine sediment metagenome</name>
    <dbReference type="NCBI Taxonomy" id="412755"/>
    <lineage>
        <taxon>unclassified sequences</taxon>
        <taxon>metagenomes</taxon>
        <taxon>ecological metagenomes</taxon>
    </lineage>
</organism>
<sequence length="54" mass="6522">MNLTGKDLMTILSAFNCLINDDQHRFLYNTYFDLNKLFNANFLRVYHERTKPFC</sequence>
<accession>A0A0F9QU46</accession>
<comment type="caution">
    <text evidence="1">The sequence shown here is derived from an EMBL/GenBank/DDBJ whole genome shotgun (WGS) entry which is preliminary data.</text>
</comment>
<dbReference type="AlphaFoldDB" id="A0A0F9QU46"/>
<reference evidence="1" key="1">
    <citation type="journal article" date="2015" name="Nature">
        <title>Complex archaea that bridge the gap between prokaryotes and eukaryotes.</title>
        <authorList>
            <person name="Spang A."/>
            <person name="Saw J.H."/>
            <person name="Jorgensen S.L."/>
            <person name="Zaremba-Niedzwiedzka K."/>
            <person name="Martijn J."/>
            <person name="Lind A.E."/>
            <person name="van Eijk R."/>
            <person name="Schleper C."/>
            <person name="Guy L."/>
            <person name="Ettema T.J."/>
        </authorList>
    </citation>
    <scope>NUCLEOTIDE SEQUENCE</scope>
</reference>